<gene>
    <name evidence="7" type="ORF">TCAL_10150</name>
</gene>
<evidence type="ECO:0000256" key="1">
    <source>
        <dbReference type="ARBA" id="ARBA00005562"/>
    </source>
</evidence>
<comment type="subcellular location">
    <subcellularLocation>
        <location evidence="3">Nucleus</location>
    </subcellularLocation>
</comment>
<evidence type="ECO:0000313" key="8">
    <source>
        <dbReference type="Proteomes" id="UP000318571"/>
    </source>
</evidence>
<dbReference type="AlphaFoldDB" id="A0A553PF08"/>
<dbReference type="Proteomes" id="UP000318571">
    <property type="component" value="Chromosome 5"/>
</dbReference>
<name>A0A553PF08_TIGCA</name>
<keyword evidence="8" id="KW-1185">Reference proteome</keyword>
<evidence type="ECO:0000256" key="3">
    <source>
        <dbReference type="RuleBase" id="RU004019"/>
    </source>
</evidence>
<dbReference type="EMBL" id="VCGU01000004">
    <property type="protein sequence ID" value="TRY76268.1"/>
    <property type="molecule type" value="Genomic_DNA"/>
</dbReference>
<reference evidence="7 8" key="1">
    <citation type="journal article" date="2018" name="Nat. Ecol. Evol.">
        <title>Genomic signatures of mitonuclear coevolution across populations of Tigriopus californicus.</title>
        <authorList>
            <person name="Barreto F.S."/>
            <person name="Watson E.T."/>
            <person name="Lima T.G."/>
            <person name="Willett C.S."/>
            <person name="Edmands S."/>
            <person name="Li W."/>
            <person name="Burton R.S."/>
        </authorList>
    </citation>
    <scope>NUCLEOTIDE SEQUENCE [LARGE SCALE GENOMIC DNA]</scope>
    <source>
        <strain evidence="7 8">San Diego</strain>
    </source>
</reference>
<dbReference type="SMART" id="SM00413">
    <property type="entry name" value="ETS"/>
    <property type="match status" value="1"/>
</dbReference>
<dbReference type="PROSITE" id="PS50061">
    <property type="entry name" value="ETS_DOMAIN_3"/>
    <property type="match status" value="1"/>
</dbReference>
<dbReference type="PRINTS" id="PR00454">
    <property type="entry name" value="ETSDOMAIN"/>
</dbReference>
<dbReference type="InterPro" id="IPR013761">
    <property type="entry name" value="SAM/pointed_sf"/>
</dbReference>
<accession>A0A553PF08</accession>
<keyword evidence="2 3" id="KW-0238">DNA-binding</keyword>
<feature type="domain" description="PNT" evidence="6">
    <location>
        <begin position="166"/>
        <end position="255"/>
    </location>
</feature>
<feature type="domain" description="ETS" evidence="5">
    <location>
        <begin position="429"/>
        <end position="509"/>
    </location>
</feature>
<dbReference type="SMART" id="SM00251">
    <property type="entry name" value="SAM_PNT"/>
    <property type="match status" value="1"/>
</dbReference>
<dbReference type="SUPFAM" id="SSF47769">
    <property type="entry name" value="SAM/Pointed domain"/>
    <property type="match status" value="1"/>
</dbReference>
<evidence type="ECO:0000313" key="7">
    <source>
        <dbReference type="EMBL" id="TRY76268.1"/>
    </source>
</evidence>
<dbReference type="PROSITE" id="PS00345">
    <property type="entry name" value="ETS_DOMAIN_1"/>
    <property type="match status" value="1"/>
</dbReference>
<feature type="region of interest" description="Disordered" evidence="4">
    <location>
        <begin position="49"/>
        <end position="107"/>
    </location>
</feature>
<dbReference type="Pfam" id="PF02198">
    <property type="entry name" value="SAM_PNT"/>
    <property type="match status" value="1"/>
</dbReference>
<dbReference type="SUPFAM" id="SSF46785">
    <property type="entry name" value="Winged helix' DNA-binding domain"/>
    <property type="match status" value="1"/>
</dbReference>
<dbReference type="FunFam" id="1.10.10.10:FF:001050">
    <property type="entry name" value="Predicted protein"/>
    <property type="match status" value="1"/>
</dbReference>
<comment type="caution">
    <text evidence="7">The sequence shown here is derived from an EMBL/GenBank/DDBJ whole genome shotgun (WGS) entry which is preliminary data.</text>
</comment>
<feature type="region of interest" description="Disordered" evidence="4">
    <location>
        <begin position="371"/>
        <end position="394"/>
    </location>
</feature>
<comment type="similarity">
    <text evidence="1 3">Belongs to the ETS family.</text>
</comment>
<sequence>MMSALENPASMVSAWHDPWNPASNGGSVLPPMHHVHNMDFYAHTSLHQATPPPLIHKDSLSGSNPSSLMNTSSDSSNASTSGGSAGNGSSCQQTNKNNNVRSGTKGRVNFKLEIKHEPEEGSVVNGMQKVPSISDLSDQESSIDMPQQVPPLTPSTNKKVNEVLKTTYASWDKDSERLAVPRDPKMWSKDHVGHWLSWAIREFSLAGPNSSHFAQQFQMTGREVCSLSKEEFLARAPPFMGDILNSPPCAPSHHQRTMPPSSGYAVDPNFIPYNGSTAGSTVDTSSEYSYHGGMDSGVHKYSSQPMVGGRVPSYHGGYGDQFSDWNSVNVTGYPPISSQHDSWHQPPDFHPAVSSVGIPGMHHHPAFLQSTTAREPTPPGIPQPQITSLSGNGDVISQKPLIPAAMLTSYGANPSGGPSGPCFTGSGPIQLWQFLLELLTDKNCQHFISWTGDGWEFKMTDPDEVARRWGIRKNKPKMNYEKLSRGLRYYYDKNIILKTAGKRYVYRFVCDLQGLLGYSPEEIHQMVDLKMEKKEED</sequence>
<feature type="compositionally biased region" description="Polar residues" evidence="4">
    <location>
        <begin position="91"/>
        <end position="102"/>
    </location>
</feature>
<dbReference type="STRING" id="6832.A0A553PF08"/>
<dbReference type="Gene3D" id="1.10.150.50">
    <property type="entry name" value="Transcription Factor, Ets-1"/>
    <property type="match status" value="1"/>
</dbReference>
<evidence type="ECO:0000256" key="2">
    <source>
        <dbReference type="ARBA" id="ARBA00023125"/>
    </source>
</evidence>
<dbReference type="GO" id="GO:0030154">
    <property type="term" value="P:cell differentiation"/>
    <property type="evidence" value="ECO:0007669"/>
    <property type="project" value="TreeGrafter"/>
</dbReference>
<dbReference type="InterPro" id="IPR046328">
    <property type="entry name" value="ETS_fam"/>
</dbReference>
<dbReference type="GO" id="GO:0005634">
    <property type="term" value="C:nucleus"/>
    <property type="evidence" value="ECO:0007669"/>
    <property type="project" value="UniProtKB-SubCell"/>
</dbReference>
<dbReference type="Gene3D" id="1.10.10.10">
    <property type="entry name" value="Winged helix-like DNA-binding domain superfamily/Winged helix DNA-binding domain"/>
    <property type="match status" value="1"/>
</dbReference>
<dbReference type="PANTHER" id="PTHR11849:SF289">
    <property type="entry name" value="ETS-LIKE PROTEIN POINTED"/>
    <property type="match status" value="1"/>
</dbReference>
<dbReference type="PROSITE" id="PS00346">
    <property type="entry name" value="ETS_DOMAIN_2"/>
    <property type="match status" value="1"/>
</dbReference>
<evidence type="ECO:0000259" key="6">
    <source>
        <dbReference type="PROSITE" id="PS51433"/>
    </source>
</evidence>
<dbReference type="OMA" id="ISSAFHY"/>
<keyword evidence="3" id="KW-0539">Nucleus</keyword>
<protein>
    <recommendedName>
        <fullName evidence="9">ETS domain-containing protein</fullName>
    </recommendedName>
</protein>
<dbReference type="InterPro" id="IPR003118">
    <property type="entry name" value="Pointed_dom"/>
</dbReference>
<dbReference type="InterPro" id="IPR036390">
    <property type="entry name" value="WH_DNA-bd_sf"/>
</dbReference>
<dbReference type="FunFam" id="1.10.150.50:FF:000014">
    <property type="entry name" value="Protein c-ets-1 isoform 1"/>
    <property type="match status" value="1"/>
</dbReference>
<dbReference type="GO" id="GO:0000981">
    <property type="term" value="F:DNA-binding transcription factor activity, RNA polymerase II-specific"/>
    <property type="evidence" value="ECO:0007669"/>
    <property type="project" value="TreeGrafter"/>
</dbReference>
<dbReference type="PANTHER" id="PTHR11849">
    <property type="entry name" value="ETS"/>
    <property type="match status" value="1"/>
</dbReference>
<dbReference type="Pfam" id="PF00178">
    <property type="entry name" value="Ets"/>
    <property type="match status" value="1"/>
</dbReference>
<organism evidence="7 8">
    <name type="scientific">Tigriopus californicus</name>
    <name type="common">Marine copepod</name>
    <dbReference type="NCBI Taxonomy" id="6832"/>
    <lineage>
        <taxon>Eukaryota</taxon>
        <taxon>Metazoa</taxon>
        <taxon>Ecdysozoa</taxon>
        <taxon>Arthropoda</taxon>
        <taxon>Crustacea</taxon>
        <taxon>Multicrustacea</taxon>
        <taxon>Hexanauplia</taxon>
        <taxon>Copepoda</taxon>
        <taxon>Harpacticoida</taxon>
        <taxon>Harpacticidae</taxon>
        <taxon>Tigriopus</taxon>
    </lineage>
</organism>
<feature type="compositionally biased region" description="Low complexity" evidence="4">
    <location>
        <begin position="61"/>
        <end position="90"/>
    </location>
</feature>
<dbReference type="InterPro" id="IPR000418">
    <property type="entry name" value="Ets_dom"/>
</dbReference>
<evidence type="ECO:0008006" key="9">
    <source>
        <dbReference type="Google" id="ProtNLM"/>
    </source>
</evidence>
<proteinExistence type="inferred from homology"/>
<evidence type="ECO:0000256" key="4">
    <source>
        <dbReference type="SAM" id="MobiDB-lite"/>
    </source>
</evidence>
<dbReference type="GO" id="GO:0043565">
    <property type="term" value="F:sequence-specific DNA binding"/>
    <property type="evidence" value="ECO:0007669"/>
    <property type="project" value="InterPro"/>
</dbReference>
<dbReference type="PROSITE" id="PS51433">
    <property type="entry name" value="PNT"/>
    <property type="match status" value="1"/>
</dbReference>
<evidence type="ECO:0000259" key="5">
    <source>
        <dbReference type="PROSITE" id="PS50061"/>
    </source>
</evidence>
<dbReference type="InterPro" id="IPR036388">
    <property type="entry name" value="WH-like_DNA-bd_sf"/>
</dbReference>